<feature type="compositionally biased region" description="Basic and acidic residues" evidence="1">
    <location>
        <begin position="1"/>
        <end position="16"/>
    </location>
</feature>
<name>A0A310SGY5_9HYME</name>
<dbReference type="AlphaFoldDB" id="A0A310SGY5"/>
<evidence type="ECO:0000313" key="3">
    <source>
        <dbReference type="EMBL" id="OAD53525.1"/>
    </source>
</evidence>
<gene>
    <name evidence="3" type="ORF">WN48_09827</name>
</gene>
<dbReference type="Gene3D" id="2.60.120.260">
    <property type="entry name" value="Galactose-binding domain-like"/>
    <property type="match status" value="1"/>
</dbReference>
<feature type="region of interest" description="Disordered" evidence="1">
    <location>
        <begin position="1"/>
        <end position="22"/>
    </location>
</feature>
<organism evidence="3 4">
    <name type="scientific">Eufriesea mexicana</name>
    <dbReference type="NCBI Taxonomy" id="516756"/>
    <lineage>
        <taxon>Eukaryota</taxon>
        <taxon>Metazoa</taxon>
        <taxon>Ecdysozoa</taxon>
        <taxon>Arthropoda</taxon>
        <taxon>Hexapoda</taxon>
        <taxon>Insecta</taxon>
        <taxon>Pterygota</taxon>
        <taxon>Neoptera</taxon>
        <taxon>Endopterygota</taxon>
        <taxon>Hymenoptera</taxon>
        <taxon>Apocrita</taxon>
        <taxon>Aculeata</taxon>
        <taxon>Apoidea</taxon>
        <taxon>Anthophila</taxon>
        <taxon>Apidae</taxon>
        <taxon>Eufriesea</taxon>
    </lineage>
</organism>
<dbReference type="PROSITE" id="PS50022">
    <property type="entry name" value="FA58C_3"/>
    <property type="match status" value="1"/>
</dbReference>
<proteinExistence type="predicted"/>
<sequence length="536" mass="58197">MTNDLELKGSDDDKGNESVGGEWSKIRYANGDVVSWTIREASNPPATETLDGPLVYKDPGDESGGCLVIEESVSAWKWSGNEIKVHLTSDVIALVPAWIDPCGANVSATIKPGKEERTKGGDAGRPHLGECDCAAPIDAARHYAGGRMNRDKRGLTRQKWHGRSHGEKRARVKPSRETGAMVKSFGFFAGRAIPAVHLLLFLAVADTTGAVDLSLATVAVGEGVAVAPETRDTLDIATATFVAPRIRDERFCSIEITWPVIDQLSTPRLKPGVCIDARGRRTSRNGNAIVGLYQMPGLNCDINFPESSEKKCPRFTAIHPGVNRAEAINDVSLSARRSPEPRMAPQCIAPLGMESGTILNADITASSTFDTGNVGPHLARLKVENLGGAWCPKNQITQEAREWLEIDLHTVHLITATATQGRFGNGIGVEYAEAYLLDYWRPRLGNVANGMQDRGINFRKGQSSLSLFGKSVLRSAIPVHPLSSYCLINIDGPLAPALMQQRARRSSLAGSQGRRLRRHVFDLMISRREQLPSLDS</sequence>
<reference evidence="3 4" key="1">
    <citation type="submission" date="2015-07" db="EMBL/GenBank/DDBJ databases">
        <title>The genome of Eufriesea mexicana.</title>
        <authorList>
            <person name="Pan H."/>
            <person name="Kapheim K."/>
        </authorList>
    </citation>
    <scope>NUCLEOTIDE SEQUENCE [LARGE SCALE GENOMIC DNA]</scope>
    <source>
        <strain evidence="3">0111107269</strain>
        <tissue evidence="3">Whole body</tissue>
    </source>
</reference>
<evidence type="ECO:0000259" key="2">
    <source>
        <dbReference type="PROSITE" id="PS50022"/>
    </source>
</evidence>
<feature type="region of interest" description="Disordered" evidence="1">
    <location>
        <begin position="151"/>
        <end position="175"/>
    </location>
</feature>
<evidence type="ECO:0000256" key="1">
    <source>
        <dbReference type="SAM" id="MobiDB-lite"/>
    </source>
</evidence>
<evidence type="ECO:0000313" key="4">
    <source>
        <dbReference type="Proteomes" id="UP000250275"/>
    </source>
</evidence>
<dbReference type="InterPro" id="IPR008979">
    <property type="entry name" value="Galactose-bd-like_sf"/>
</dbReference>
<keyword evidence="3" id="KW-0675">Receptor</keyword>
<dbReference type="Proteomes" id="UP000250275">
    <property type="component" value="Unassembled WGS sequence"/>
</dbReference>
<dbReference type="InterPro" id="IPR000421">
    <property type="entry name" value="FA58C"/>
</dbReference>
<protein>
    <submittedName>
        <fullName evidence="3">Discoidin domain-containing receptor 2</fullName>
    </submittedName>
</protein>
<accession>A0A310SGY5</accession>
<dbReference type="Pfam" id="PF00754">
    <property type="entry name" value="F5_F8_type_C"/>
    <property type="match status" value="1"/>
</dbReference>
<dbReference type="SUPFAM" id="SSF49785">
    <property type="entry name" value="Galactose-binding domain-like"/>
    <property type="match status" value="1"/>
</dbReference>
<feature type="domain" description="F5/8 type C" evidence="2">
    <location>
        <begin position="347"/>
        <end position="439"/>
    </location>
</feature>
<dbReference type="OrthoDB" id="6071166at2759"/>
<dbReference type="PANTHER" id="PTHR24543:SF291">
    <property type="entry name" value="SMOKE ALARM, ISOFORM D"/>
    <property type="match status" value="1"/>
</dbReference>
<keyword evidence="4" id="KW-1185">Reference proteome</keyword>
<dbReference type="PANTHER" id="PTHR24543">
    <property type="entry name" value="MULTICOPPER OXIDASE-RELATED"/>
    <property type="match status" value="1"/>
</dbReference>
<dbReference type="EMBL" id="KQ767065">
    <property type="protein sequence ID" value="OAD53525.1"/>
    <property type="molecule type" value="Genomic_DNA"/>
</dbReference>